<comment type="caution">
    <text evidence="6">The sequence shown here is derived from an EMBL/GenBank/DDBJ whole genome shotgun (WGS) entry which is preliminary data.</text>
</comment>
<name>A0A1L9P0L0_9RHOB</name>
<keyword evidence="2 6" id="KW-0238">DNA-binding</keyword>
<dbReference type="InterPro" id="IPR020449">
    <property type="entry name" value="Tscrpt_reg_AraC-type_HTH"/>
</dbReference>
<dbReference type="SMART" id="SM00342">
    <property type="entry name" value="HTH_ARAC"/>
    <property type="match status" value="1"/>
</dbReference>
<dbReference type="InterPro" id="IPR018062">
    <property type="entry name" value="HTH_AraC-typ_CS"/>
</dbReference>
<keyword evidence="4" id="KW-0472">Membrane</keyword>
<dbReference type="InterPro" id="IPR018060">
    <property type="entry name" value="HTH_AraC"/>
</dbReference>
<dbReference type="SUPFAM" id="SSF46689">
    <property type="entry name" value="Homeodomain-like"/>
    <property type="match status" value="1"/>
</dbReference>
<dbReference type="Pfam" id="PF12833">
    <property type="entry name" value="HTH_18"/>
    <property type="match status" value="1"/>
</dbReference>
<dbReference type="PANTHER" id="PTHR43280:SF29">
    <property type="entry name" value="ARAC-FAMILY TRANSCRIPTIONAL REGULATOR"/>
    <property type="match status" value="1"/>
</dbReference>
<gene>
    <name evidence="6" type="ORF">PFRI_06250</name>
</gene>
<dbReference type="GO" id="GO:0043565">
    <property type="term" value="F:sequence-specific DNA binding"/>
    <property type="evidence" value="ECO:0007669"/>
    <property type="project" value="InterPro"/>
</dbReference>
<feature type="transmembrane region" description="Helical" evidence="4">
    <location>
        <begin position="6"/>
        <end position="27"/>
    </location>
</feature>
<evidence type="ECO:0000256" key="3">
    <source>
        <dbReference type="ARBA" id="ARBA00023163"/>
    </source>
</evidence>
<keyword evidence="1" id="KW-0805">Transcription regulation</keyword>
<evidence type="ECO:0000259" key="5">
    <source>
        <dbReference type="PROSITE" id="PS01124"/>
    </source>
</evidence>
<sequence>MDLEVIDFAVRGATLGTLLVLTALIWMSRIAREAQMAFTVLAVASSSKIMSHLADGPGVSAELIWSLKIIGTLGAFGITWFALTIFLDEKRYRWLWLVSAVMITIAIVSVPIVPQIVPALRAYAALHFIALLALILYSARGDLQDARRRLRPVMSAFLLIYAVGQAITSTPIKGFQSIQVALSQSSVFWLFLTVFTIWALKANLSNWPGETVPDAADKPTLQERTNEQTALVRRILEAMDAGVWQVEGLTVGGLAQKVGAPEHQVRKAINRGLGHRNFASFINRARIDAAIKRLEAPEASEETILEIAFDVGFSSLGPFNRAFRETTGKSPTDFRKQALAQMAAA</sequence>
<evidence type="ECO:0000256" key="2">
    <source>
        <dbReference type="ARBA" id="ARBA00023125"/>
    </source>
</evidence>
<dbReference type="AlphaFoldDB" id="A0A1L9P0L0"/>
<accession>A0A1L9P0L0</accession>
<dbReference type="STRING" id="696762.PFRI_06250"/>
<reference evidence="6 7" key="1">
    <citation type="submission" date="2016-10" db="EMBL/GenBank/DDBJ databases">
        <title>Genome sequence of Planktotalea frisia SH6-1.</title>
        <authorList>
            <person name="Poehlein A."/>
            <person name="Bakenhus I."/>
            <person name="Voget S."/>
            <person name="Brinkhoff T."/>
            <person name="Simon M."/>
        </authorList>
    </citation>
    <scope>NUCLEOTIDE SEQUENCE [LARGE SCALE GENOMIC DNA]</scope>
    <source>
        <strain evidence="6 7">SH6-1</strain>
    </source>
</reference>
<dbReference type="InterPro" id="IPR009057">
    <property type="entry name" value="Homeodomain-like_sf"/>
</dbReference>
<dbReference type="PRINTS" id="PR00032">
    <property type="entry name" value="HTHARAC"/>
</dbReference>
<keyword evidence="4" id="KW-1133">Transmembrane helix</keyword>
<keyword evidence="3" id="KW-0804">Transcription</keyword>
<dbReference type="EMBL" id="MLCB01000057">
    <property type="protein sequence ID" value="OJI95085.1"/>
    <property type="molecule type" value="Genomic_DNA"/>
</dbReference>
<dbReference type="PROSITE" id="PS01124">
    <property type="entry name" value="HTH_ARAC_FAMILY_2"/>
    <property type="match status" value="1"/>
</dbReference>
<evidence type="ECO:0000313" key="7">
    <source>
        <dbReference type="Proteomes" id="UP000184514"/>
    </source>
</evidence>
<evidence type="ECO:0000256" key="4">
    <source>
        <dbReference type="SAM" id="Phobius"/>
    </source>
</evidence>
<keyword evidence="4" id="KW-0812">Transmembrane</keyword>
<dbReference type="GO" id="GO:0003700">
    <property type="term" value="F:DNA-binding transcription factor activity"/>
    <property type="evidence" value="ECO:0007669"/>
    <property type="project" value="InterPro"/>
</dbReference>
<feature type="transmembrane region" description="Helical" evidence="4">
    <location>
        <begin position="94"/>
        <end position="114"/>
    </location>
</feature>
<dbReference type="Gene3D" id="1.10.10.60">
    <property type="entry name" value="Homeodomain-like"/>
    <property type="match status" value="1"/>
</dbReference>
<keyword evidence="7" id="KW-1185">Reference proteome</keyword>
<evidence type="ECO:0000313" key="6">
    <source>
        <dbReference type="EMBL" id="OJI95085.1"/>
    </source>
</evidence>
<organism evidence="6 7">
    <name type="scientific">Planktotalea frisia</name>
    <dbReference type="NCBI Taxonomy" id="696762"/>
    <lineage>
        <taxon>Bacteria</taxon>
        <taxon>Pseudomonadati</taxon>
        <taxon>Pseudomonadota</taxon>
        <taxon>Alphaproteobacteria</taxon>
        <taxon>Rhodobacterales</taxon>
        <taxon>Paracoccaceae</taxon>
        <taxon>Planktotalea</taxon>
    </lineage>
</organism>
<evidence type="ECO:0000256" key="1">
    <source>
        <dbReference type="ARBA" id="ARBA00023015"/>
    </source>
</evidence>
<dbReference type="PANTHER" id="PTHR43280">
    <property type="entry name" value="ARAC-FAMILY TRANSCRIPTIONAL REGULATOR"/>
    <property type="match status" value="1"/>
</dbReference>
<feature type="transmembrane region" description="Helical" evidence="4">
    <location>
        <begin position="150"/>
        <end position="168"/>
    </location>
</feature>
<feature type="domain" description="HTH araC/xylS-type" evidence="5">
    <location>
        <begin position="233"/>
        <end position="337"/>
    </location>
</feature>
<proteinExistence type="predicted"/>
<feature type="transmembrane region" description="Helical" evidence="4">
    <location>
        <begin position="63"/>
        <end position="87"/>
    </location>
</feature>
<feature type="transmembrane region" description="Helical" evidence="4">
    <location>
        <begin position="180"/>
        <end position="200"/>
    </location>
</feature>
<protein>
    <submittedName>
        <fullName evidence="6">DNA-binding transcriptional activator FeaR</fullName>
    </submittedName>
</protein>
<feature type="transmembrane region" description="Helical" evidence="4">
    <location>
        <begin position="120"/>
        <end position="138"/>
    </location>
</feature>
<dbReference type="Proteomes" id="UP000184514">
    <property type="component" value="Unassembled WGS sequence"/>
</dbReference>
<dbReference type="PROSITE" id="PS00041">
    <property type="entry name" value="HTH_ARAC_FAMILY_1"/>
    <property type="match status" value="1"/>
</dbReference>